<dbReference type="RefSeq" id="WP_072412908.1">
    <property type="nucleotide sequence ID" value="NZ_FPKW01000036.1"/>
</dbReference>
<evidence type="ECO:0000256" key="1">
    <source>
        <dbReference type="SAM" id="MobiDB-lite"/>
    </source>
</evidence>
<accession>A0A1K2IXP8</accession>
<dbReference type="Proteomes" id="UP000182034">
    <property type="component" value="Unassembled WGS sequence"/>
</dbReference>
<dbReference type="Gene3D" id="3.30.565.10">
    <property type="entry name" value="Histidine kinase-like ATPase, C-terminal domain"/>
    <property type="match status" value="1"/>
</dbReference>
<proteinExistence type="predicted"/>
<dbReference type="InterPro" id="IPR036890">
    <property type="entry name" value="HATPase_C_sf"/>
</dbReference>
<dbReference type="STRING" id="1612149.SAMN05216324_1366"/>
<reference evidence="4" key="1">
    <citation type="submission" date="2016-10" db="EMBL/GenBank/DDBJ databases">
        <authorList>
            <person name="Varghese N."/>
            <person name="Submissions S."/>
        </authorList>
    </citation>
    <scope>NUCLEOTIDE SEQUENCE [LARGE SCALE GENOMIC DNA]</scope>
    <source>
        <strain evidence="4">SUR2</strain>
    </source>
</reference>
<keyword evidence="4" id="KW-1185">Reference proteome</keyword>
<sequence>MSKGTQLTKQSVEKLVAENYNTYKSPSRITSDYHGEKGLTDAYNGRQLLEMLQNADDAQTDKVLLHLDTENDILIIANNGASFDSRGLGSLMLAHNSKKNKRDFIGNKGLGFRSILNWVDVVKIKTKECVLEFSKEIASKQFEYLIPDHNVRQQIIDNETDLPEGNVPFAVLAIPYFIENTETQDWETIIELKYKKEEEEKIIEQLKTITPEVLLFLNHTTNIQISGAGKIDKELLLTPSRSEVDKTLTVNDITWNLFDSGEKILAGKAKNFYKYKIAWQDDLCDTETKFATYFPTQVATHLPYLIHATFDLDPSRNHLNKSDDNEYILNQIANTLKKIASTEIVNNKQPDWKALDFLTVDGKSENRLLDTFFQKIENAKKELAIYPTLDGNYKTINEVKYYGNEFSEWIQRNKLEEYFPNLIFPIPINRTLIKFQINSKYSIEEWKSIFEIVTHKIESIEERVKLIKLLTSDLFKDFHGTHLPLLLDDKGKSVSSDYETYILKKADTDSYQIQDYVKIAFIDGDFYSELENTFNDEIERIRSNPKEHKSRVLKKIISPIVNFGSNDITDVVRNITRAFNSEIEEDASKTQELVKPFINSLFQIFKQKKEREKTTVDNIQVLNRESKLVLTTDVFLGKEYHFGKITEKLFDGIYKESQYLIGNEFWNLDIENQNADYLDSFFIWLGVNKYSKLKNINQTVTQWGGFDEFSKFVFQNIGTPELCTTVKYEIEKIDFFDEIISKKMDLEKLIAWIILDEKTRAKIDYEFNNEIFTHSYGNITKTITSKPSYFLYQIAKSKIFENVFIDFEFADFLGLQSVNPKHSIFIELGIADTAVIDTLKKLSAKMSFDDLTNESVYALLETLKVNDIDSKNARKVYQQAFGYFRNNKKTDYKSFKKQTHLLAVKNNLREYKPTEEVYYSDNSTLPSKIIEDFWIFDFPKRSGEKQLAEYFGVKTFKDIKIEIKQNISYHLKIEEFNVWFNKIKPYLLSYRLNNIKTIELTNTAVNAIKNCSIKIVSSLDYTIDGSESKSLLPNEFINNNDKHTFFIGANSNLNLEQLKDIPAFCEAFSEILCVLFEINENKDDFRAIFKDKEHLKDTKYLIETKMLTEKYEEACQLLGLSKNEVLFWKTITEGKINDFPETLSNTIELQAILRKTINYELPEDYGLVNFDFFNNRPSYNFIISICNELKYTLEELKLHLESFSGLYYWHLEKFKQVVIDVEILWNKAFWFYLSDKSTEEQKTFESKRNLYIQKSDKIIYELAEQFAWTIEVSHEEQFLSKLNLDFKITIKKENLEVINIENKYTQLIKENDISIEDLSLEIKSLLFFEGHEELLRTKFEEITKKELKETENPAAASIDNGEMNSIITSIDMGNVPPTKTNRLGNKKGSVHSQKREQQKQKAGKRAEKKVFDKLKKLYPEGEIRWISSNSEENSLTLDDTKGYDMSYKKNKTDTQWKYLEVKSSTGNSFIISNNEVSVGIDNKENYHLALVNGYDICFVEDFFLNEARVSEFNTLRNSASIRPLDFEVYYKLAKS</sequence>
<feature type="compositionally biased region" description="Basic and acidic residues" evidence="1">
    <location>
        <begin position="1393"/>
        <end position="1407"/>
    </location>
</feature>
<name>A0A1K2IXP8_9FLAO</name>
<dbReference type="OrthoDB" id="7782105at2"/>
<evidence type="ECO:0000313" key="3">
    <source>
        <dbReference type="EMBL" id="SFZ97050.1"/>
    </source>
</evidence>
<feature type="domain" description="Protein NO VEIN C-terminal" evidence="2">
    <location>
        <begin position="1407"/>
        <end position="1492"/>
    </location>
</feature>
<evidence type="ECO:0000313" key="4">
    <source>
        <dbReference type="Proteomes" id="UP000182034"/>
    </source>
</evidence>
<dbReference type="EMBL" id="FPKW01000036">
    <property type="protein sequence ID" value="SFZ97050.1"/>
    <property type="molecule type" value="Genomic_DNA"/>
</dbReference>
<gene>
    <name evidence="3" type="ORF">SAMN05216324_1366</name>
</gene>
<organism evidence="3 4">
    <name type="scientific">Chryseobacterium limigenitum</name>
    <dbReference type="NCBI Taxonomy" id="1612149"/>
    <lineage>
        <taxon>Bacteria</taxon>
        <taxon>Pseudomonadati</taxon>
        <taxon>Bacteroidota</taxon>
        <taxon>Flavobacteriia</taxon>
        <taxon>Flavobacteriales</taxon>
        <taxon>Weeksellaceae</taxon>
        <taxon>Chryseobacterium group</taxon>
        <taxon>Chryseobacterium</taxon>
    </lineage>
</organism>
<dbReference type="Pfam" id="PF13020">
    <property type="entry name" value="NOV_C"/>
    <property type="match status" value="1"/>
</dbReference>
<dbReference type="InterPro" id="IPR024975">
    <property type="entry name" value="NOV_C"/>
</dbReference>
<protein>
    <recommendedName>
        <fullName evidence="2">Protein NO VEIN C-terminal domain-containing protein</fullName>
    </recommendedName>
</protein>
<evidence type="ECO:0000259" key="2">
    <source>
        <dbReference type="Pfam" id="PF13020"/>
    </source>
</evidence>
<dbReference type="NCBIfam" id="NF047352">
    <property type="entry name" value="P_loop_sacsin"/>
    <property type="match status" value="1"/>
</dbReference>
<feature type="region of interest" description="Disordered" evidence="1">
    <location>
        <begin position="1373"/>
        <end position="1407"/>
    </location>
</feature>
<dbReference type="SUPFAM" id="SSF55874">
    <property type="entry name" value="ATPase domain of HSP90 chaperone/DNA topoisomerase II/histidine kinase"/>
    <property type="match status" value="1"/>
</dbReference>